<evidence type="ECO:0000313" key="2">
    <source>
        <dbReference type="EMBL" id="ADL53443.1"/>
    </source>
</evidence>
<accession>D9SXE0</accession>
<dbReference type="STRING" id="573061.Clocel_3773"/>
<reference evidence="2 3" key="1">
    <citation type="submission" date="2010-08" db="EMBL/GenBank/DDBJ databases">
        <title>Complete sequence of Clostridium cellulovorans 743B.</title>
        <authorList>
            <consortium name="US DOE Joint Genome Institute"/>
            <person name="Lucas S."/>
            <person name="Copeland A."/>
            <person name="Lapidus A."/>
            <person name="Cheng J.-F."/>
            <person name="Bruce D."/>
            <person name="Goodwin L."/>
            <person name="Pitluck S."/>
            <person name="Chertkov O."/>
            <person name="Detter J.C."/>
            <person name="Han C."/>
            <person name="Tapia R."/>
            <person name="Land M."/>
            <person name="Hauser L."/>
            <person name="Chang Y.-J."/>
            <person name="Jeffries C."/>
            <person name="Kyrpides N."/>
            <person name="Ivanova N."/>
            <person name="Mikhailova N."/>
            <person name="Hemme C.L."/>
            <person name="Woyke T."/>
        </authorList>
    </citation>
    <scope>NUCLEOTIDE SEQUENCE [LARGE SCALE GENOMIC DNA]</scope>
    <source>
        <strain evidence="3">ATCC 35296 / DSM 3052 / OCM 3 / 743B</strain>
    </source>
</reference>
<dbReference type="RefSeq" id="WP_010073781.1">
    <property type="nucleotide sequence ID" value="NC_014393.1"/>
</dbReference>
<dbReference type="KEGG" id="ccb:Clocel_3773"/>
<evidence type="ECO:0000256" key="1">
    <source>
        <dbReference type="SAM" id="Phobius"/>
    </source>
</evidence>
<organism evidence="2 3">
    <name type="scientific">Clostridium cellulovorans (strain ATCC 35296 / DSM 3052 / OCM 3 / 743B)</name>
    <dbReference type="NCBI Taxonomy" id="573061"/>
    <lineage>
        <taxon>Bacteria</taxon>
        <taxon>Bacillati</taxon>
        <taxon>Bacillota</taxon>
        <taxon>Clostridia</taxon>
        <taxon>Eubacteriales</taxon>
        <taxon>Clostridiaceae</taxon>
        <taxon>Clostridium</taxon>
    </lineage>
</organism>
<keyword evidence="3" id="KW-1185">Reference proteome</keyword>
<name>D9SXE0_CLOC7</name>
<dbReference type="Proteomes" id="UP000002730">
    <property type="component" value="Chromosome"/>
</dbReference>
<feature type="transmembrane region" description="Helical" evidence="1">
    <location>
        <begin position="53"/>
        <end position="72"/>
    </location>
</feature>
<dbReference type="HOGENOM" id="CLU_2463600_0_0_9"/>
<protein>
    <submittedName>
        <fullName evidence="2">Uncharacterized protein</fullName>
    </submittedName>
</protein>
<keyword evidence="1" id="KW-0472">Membrane</keyword>
<keyword evidence="1" id="KW-1133">Transmembrane helix</keyword>
<gene>
    <name evidence="2" type="ordered locus">Clocel_3773</name>
</gene>
<sequence>MGSYKTDDIEGLLYKANEEIIVSNDYTNKLIDKIENSKSIIDITLEFIFAQRLSLSFICSGFLLLIIGIFGLESDMINKISNFKIMLP</sequence>
<dbReference type="EMBL" id="CP002160">
    <property type="protein sequence ID" value="ADL53443.1"/>
    <property type="molecule type" value="Genomic_DNA"/>
</dbReference>
<keyword evidence="1" id="KW-0812">Transmembrane</keyword>
<evidence type="ECO:0000313" key="3">
    <source>
        <dbReference type="Proteomes" id="UP000002730"/>
    </source>
</evidence>
<proteinExistence type="predicted"/>
<dbReference type="AlphaFoldDB" id="D9SXE0"/>